<protein>
    <submittedName>
        <fullName evidence="2">Uncharacterized protein</fullName>
    </submittedName>
</protein>
<gene>
    <name evidence="2" type="ORF">I2H31_08135</name>
</gene>
<keyword evidence="1" id="KW-0472">Membrane</keyword>
<accession>A0ABS0I3C8</accession>
<evidence type="ECO:0000313" key="2">
    <source>
        <dbReference type="EMBL" id="MBF9221069.1"/>
    </source>
</evidence>
<evidence type="ECO:0000313" key="3">
    <source>
        <dbReference type="Proteomes" id="UP000618931"/>
    </source>
</evidence>
<keyword evidence="1" id="KW-1133">Transmembrane helix</keyword>
<organism evidence="2 3">
    <name type="scientific">Hymenobacter ruricola</name>
    <dbReference type="NCBI Taxonomy" id="2791023"/>
    <lineage>
        <taxon>Bacteria</taxon>
        <taxon>Pseudomonadati</taxon>
        <taxon>Bacteroidota</taxon>
        <taxon>Cytophagia</taxon>
        <taxon>Cytophagales</taxon>
        <taxon>Hymenobacteraceae</taxon>
        <taxon>Hymenobacter</taxon>
    </lineage>
</organism>
<keyword evidence="1" id="KW-0812">Transmembrane</keyword>
<dbReference type="EMBL" id="JADQDM010000003">
    <property type="protein sequence ID" value="MBF9221069.1"/>
    <property type="molecule type" value="Genomic_DNA"/>
</dbReference>
<comment type="caution">
    <text evidence="2">The sequence shown here is derived from an EMBL/GenBank/DDBJ whole genome shotgun (WGS) entry which is preliminary data.</text>
</comment>
<reference evidence="2 3" key="1">
    <citation type="submission" date="2020-11" db="EMBL/GenBank/DDBJ databases">
        <authorList>
            <person name="Kim M.K."/>
        </authorList>
    </citation>
    <scope>NUCLEOTIDE SEQUENCE [LARGE SCALE GENOMIC DNA]</scope>
    <source>
        <strain evidence="2 3">BT662</strain>
    </source>
</reference>
<keyword evidence="3" id="KW-1185">Reference proteome</keyword>
<feature type="transmembrane region" description="Helical" evidence="1">
    <location>
        <begin position="70"/>
        <end position="92"/>
    </location>
</feature>
<dbReference type="Proteomes" id="UP000618931">
    <property type="component" value="Unassembled WGS sequence"/>
</dbReference>
<evidence type="ECO:0000256" key="1">
    <source>
        <dbReference type="SAM" id="Phobius"/>
    </source>
</evidence>
<feature type="transmembrane region" description="Helical" evidence="1">
    <location>
        <begin position="37"/>
        <end position="58"/>
    </location>
</feature>
<name>A0ABS0I3C8_9BACT</name>
<proteinExistence type="predicted"/>
<sequence>MNKPTFGSIIRNNLLVLLAAAVLLGLAAKFIDDSAILLFGFVYLGQALLNLILAFVHLTRGPEDVGAAPYFLSTLLVLIIGFGACSGIFIVAGSLGDMR</sequence>
<dbReference type="RefSeq" id="WP_196292533.1">
    <property type="nucleotide sequence ID" value="NZ_JADQDM010000003.1"/>
</dbReference>